<protein>
    <recommendedName>
        <fullName evidence="2">PUB domain-containing protein</fullName>
    </recommendedName>
</protein>
<dbReference type="Gene3D" id="1.20.58.2190">
    <property type="match status" value="1"/>
</dbReference>
<feature type="compositionally biased region" description="Basic and acidic residues" evidence="1">
    <location>
        <begin position="93"/>
        <end position="105"/>
    </location>
</feature>
<accession>A0AA88VF20</accession>
<dbReference type="EMBL" id="JAVXUP010001849">
    <property type="protein sequence ID" value="KAK3007557.1"/>
    <property type="molecule type" value="Genomic_DNA"/>
</dbReference>
<dbReference type="Pfam" id="PF09409">
    <property type="entry name" value="PUB"/>
    <property type="match status" value="1"/>
</dbReference>
<dbReference type="SUPFAM" id="SSF143503">
    <property type="entry name" value="PUG domain-like"/>
    <property type="match status" value="1"/>
</dbReference>
<dbReference type="AlphaFoldDB" id="A0AA88VF20"/>
<feature type="region of interest" description="Disordered" evidence="1">
    <location>
        <begin position="1"/>
        <end position="51"/>
    </location>
</feature>
<dbReference type="InterPro" id="IPR036339">
    <property type="entry name" value="PUB-like_dom_sf"/>
</dbReference>
<dbReference type="PANTHER" id="PTHR46713:SF4">
    <property type="entry name" value="UBIQUITIN-ASSOCIATED (UBA)_TS-N DOMAIN PROTEIN"/>
    <property type="match status" value="1"/>
</dbReference>
<comment type="caution">
    <text evidence="3">The sequence shown here is derived from an EMBL/GenBank/DDBJ whole genome shotgun (WGS) entry which is preliminary data.</text>
</comment>
<gene>
    <name evidence="3" type="ORF">RJ639_014562</name>
</gene>
<dbReference type="PANTHER" id="PTHR46713">
    <property type="entry name" value="F13M7.16 PROTEIN"/>
    <property type="match status" value="1"/>
</dbReference>
<keyword evidence="4" id="KW-1185">Reference proteome</keyword>
<feature type="domain" description="PUB" evidence="2">
    <location>
        <begin position="156"/>
        <end position="225"/>
    </location>
</feature>
<feature type="compositionally biased region" description="Basic and acidic residues" evidence="1">
    <location>
        <begin position="1"/>
        <end position="46"/>
    </location>
</feature>
<evidence type="ECO:0000313" key="3">
    <source>
        <dbReference type="EMBL" id="KAK3007557.1"/>
    </source>
</evidence>
<proteinExistence type="predicted"/>
<dbReference type="Proteomes" id="UP001188597">
    <property type="component" value="Unassembled WGS sequence"/>
</dbReference>
<evidence type="ECO:0000313" key="4">
    <source>
        <dbReference type="Proteomes" id="UP001188597"/>
    </source>
</evidence>
<organism evidence="3 4">
    <name type="scientific">Escallonia herrerae</name>
    <dbReference type="NCBI Taxonomy" id="1293975"/>
    <lineage>
        <taxon>Eukaryota</taxon>
        <taxon>Viridiplantae</taxon>
        <taxon>Streptophyta</taxon>
        <taxon>Embryophyta</taxon>
        <taxon>Tracheophyta</taxon>
        <taxon>Spermatophyta</taxon>
        <taxon>Magnoliopsida</taxon>
        <taxon>eudicotyledons</taxon>
        <taxon>Gunneridae</taxon>
        <taxon>Pentapetalae</taxon>
        <taxon>asterids</taxon>
        <taxon>campanulids</taxon>
        <taxon>Escalloniales</taxon>
        <taxon>Escalloniaceae</taxon>
        <taxon>Escallonia</taxon>
    </lineage>
</organism>
<evidence type="ECO:0000256" key="1">
    <source>
        <dbReference type="SAM" id="MobiDB-lite"/>
    </source>
</evidence>
<dbReference type="SMART" id="SM00580">
    <property type="entry name" value="PUG"/>
    <property type="match status" value="1"/>
</dbReference>
<reference evidence="3" key="1">
    <citation type="submission" date="2022-12" db="EMBL/GenBank/DDBJ databases">
        <title>Draft genome assemblies for two species of Escallonia (Escalloniales).</title>
        <authorList>
            <person name="Chanderbali A."/>
            <person name="Dervinis C."/>
            <person name="Anghel I."/>
            <person name="Soltis D."/>
            <person name="Soltis P."/>
            <person name="Zapata F."/>
        </authorList>
    </citation>
    <scope>NUCLEOTIDE SEQUENCE</scope>
    <source>
        <strain evidence="3">UCBG64.0493</strain>
        <tissue evidence="3">Leaf</tissue>
    </source>
</reference>
<dbReference type="InterPro" id="IPR018997">
    <property type="entry name" value="PUB_domain"/>
</dbReference>
<sequence length="457" mass="53309">DRARRRKEEEENKVEREREKDRTRAGKQLLEAKRVEEENERKRSATDIKSPLYTSYEALGYSSFLALRKVEKEEERRARDKIRQKLEMDKLERRSRLKLHPEDLSSSRPATSVKPEKEDSIPVNSPMVPVNFGRKPELMRDCLRSLKRKHKEDDAKVRKAFHTLLIYVKNVARNPDEEKFRKIRLSNPAFQDRVGAFEEGTEFLELCGFERVGDKFLHLPKDKVDMEAYVKSSLTLWPWQQENQAWFDNNWGAVFNLAPSKLIFLITYSPPRHQREALFPARHPFIHLQPIYAGSDILIIQSLHSFTHFLHKSIILFILQLPHSCSRKASNKLLKRGPRCHAINKLAQCGLSCCHGKHGTRTITINLKAATVFQGWHEPPSKKVIIHEQATKSAVQPLARFREAHLVGWRIVESHRFLVRYKAQTTWLTLCPEDFLKRVTIWGVFCSLEDCSVTPHS</sequence>
<feature type="non-terminal residue" evidence="3">
    <location>
        <position position="457"/>
    </location>
</feature>
<feature type="region of interest" description="Disordered" evidence="1">
    <location>
        <begin position="93"/>
        <end position="129"/>
    </location>
</feature>
<evidence type="ECO:0000259" key="2">
    <source>
        <dbReference type="Pfam" id="PF09409"/>
    </source>
</evidence>
<name>A0AA88VF20_9ASTE</name>